<dbReference type="Proteomes" id="UP000464954">
    <property type="component" value="Chromosome"/>
</dbReference>
<accession>A0A6P1M5Z6</accession>
<proteinExistence type="predicted"/>
<dbReference type="KEGG" id="taer:GT409_07435"/>
<dbReference type="AlphaFoldDB" id="A0A6P1M5Z6"/>
<protein>
    <submittedName>
        <fullName evidence="1">Uncharacterized protein</fullName>
    </submittedName>
</protein>
<gene>
    <name evidence="1" type="ORF">GT409_07435</name>
</gene>
<organism evidence="1 2">
    <name type="scientific">Tichowtungia aerotolerans</name>
    <dbReference type="NCBI Taxonomy" id="2697043"/>
    <lineage>
        <taxon>Bacteria</taxon>
        <taxon>Pseudomonadati</taxon>
        <taxon>Kiritimatiellota</taxon>
        <taxon>Tichowtungiia</taxon>
        <taxon>Tichowtungiales</taxon>
        <taxon>Tichowtungiaceae</taxon>
        <taxon>Tichowtungia</taxon>
    </lineage>
</organism>
<dbReference type="EMBL" id="CP047593">
    <property type="protein sequence ID" value="QHI69287.1"/>
    <property type="molecule type" value="Genomic_DNA"/>
</dbReference>
<sequence length="275" mass="29914">MMNRFWWIILVGMGLLASVSVAVEPVVAVDFGADYSDSYINAFEVPVFSTVDADSDGKKDDRLLSIAFGTAYWPLDSDIVVIPEGKSGPGLKYGVSLANIDSDLDPVMNLNRFTPKDETVIYGWTNTVPGISRRMASAWYWEKINFLNGADQKKGLRFADEEDSLKLATNLAGTPAAGFMRGAAFLVQSDGRWYITKLTSAGYTTQWSINGAAADWYEFEPAKGTLFFDRSNPGPAVKGSSLMDITAFGMVAQHGLTSGTLYQGFKTMSAVLVAE</sequence>
<evidence type="ECO:0000313" key="2">
    <source>
        <dbReference type="Proteomes" id="UP000464954"/>
    </source>
</evidence>
<evidence type="ECO:0000313" key="1">
    <source>
        <dbReference type="EMBL" id="QHI69287.1"/>
    </source>
</evidence>
<keyword evidence="2" id="KW-1185">Reference proteome</keyword>
<dbReference type="RefSeq" id="WP_160628469.1">
    <property type="nucleotide sequence ID" value="NZ_CP047593.1"/>
</dbReference>
<reference evidence="1 2" key="1">
    <citation type="submission" date="2020-01" db="EMBL/GenBank/DDBJ databases">
        <title>Ponticoccus aerotolerans gen. nov., sp. nov., an anaerobic bacterium and proposal of Ponticoccusceae fam. nov., Ponticoccusles ord. nov. and Ponticoccuse classis nov. in the phylum Kiritimatiellaeota.</title>
        <authorList>
            <person name="Zhou L.Y."/>
            <person name="Du Z.J."/>
        </authorList>
    </citation>
    <scope>NUCLEOTIDE SEQUENCE [LARGE SCALE GENOMIC DNA]</scope>
    <source>
        <strain evidence="1 2">S-5007</strain>
    </source>
</reference>
<name>A0A6P1M5Z6_9BACT</name>